<evidence type="ECO:0000313" key="2">
    <source>
        <dbReference type="Proteomes" id="UP001205603"/>
    </source>
</evidence>
<dbReference type="PIRSF" id="PIRSF005902">
    <property type="entry name" value="DNase_TatD"/>
    <property type="match status" value="1"/>
</dbReference>
<keyword evidence="2" id="KW-1185">Reference proteome</keyword>
<dbReference type="RefSeq" id="WP_255027753.1">
    <property type="nucleotide sequence ID" value="NZ_JANDHW010000009.1"/>
</dbReference>
<accession>A0ABT1MIJ2</accession>
<sequence length="216" mass="25095">MYIDDIHTHHADAPVTAITSVSPEDFVPREGRFYSVGMHPWYISVDYRNRYCLLDELVKHPQVVAIGETGLDRLRAEIDMKEQIFVFEHHIELSESVKKPLVIHAVRSFDQILLVYKVWRPSQPWIIHSFRGNPRLAEQLLDHGFYLSFGEYYHPESLALTPCHRLLIETDESEVPVAELYRRAADLRSIAVGEMYRTVVANTSRLFSLSTSRKEE</sequence>
<dbReference type="InterPro" id="IPR001130">
    <property type="entry name" value="TatD-like"/>
</dbReference>
<dbReference type="Proteomes" id="UP001205603">
    <property type="component" value="Unassembled WGS sequence"/>
</dbReference>
<name>A0ABT1MIJ2_9BACT</name>
<dbReference type="InterPro" id="IPR032466">
    <property type="entry name" value="Metal_Hydrolase"/>
</dbReference>
<proteinExistence type="predicted"/>
<keyword evidence="1" id="KW-0378">Hydrolase</keyword>
<dbReference type="EMBL" id="JANDHW010000009">
    <property type="protein sequence ID" value="MCP9612448.1"/>
    <property type="molecule type" value="Genomic_DNA"/>
</dbReference>
<dbReference type="SUPFAM" id="SSF51556">
    <property type="entry name" value="Metallo-dependent hydrolases"/>
    <property type="match status" value="1"/>
</dbReference>
<comment type="caution">
    <text evidence="1">The sequence shown here is derived from an EMBL/GenBank/DDBJ whole genome shotgun (WGS) entry which is preliminary data.</text>
</comment>
<dbReference type="Pfam" id="PF01026">
    <property type="entry name" value="TatD_DNase"/>
    <property type="match status" value="1"/>
</dbReference>
<dbReference type="PANTHER" id="PTHR46124:SF2">
    <property type="entry name" value="D-AMINOACYL-TRNA DEACYLASE"/>
    <property type="match status" value="1"/>
</dbReference>
<dbReference type="PANTHER" id="PTHR46124">
    <property type="entry name" value="D-AMINOACYL-TRNA DEACYLASE"/>
    <property type="match status" value="1"/>
</dbReference>
<dbReference type="Gene3D" id="3.20.20.140">
    <property type="entry name" value="Metal-dependent hydrolases"/>
    <property type="match status" value="1"/>
</dbReference>
<protein>
    <submittedName>
        <fullName evidence="1">TatD family hydrolase</fullName>
    </submittedName>
</protein>
<dbReference type="GO" id="GO:0016787">
    <property type="term" value="F:hydrolase activity"/>
    <property type="evidence" value="ECO:0007669"/>
    <property type="project" value="UniProtKB-KW"/>
</dbReference>
<reference evidence="1 2" key="1">
    <citation type="submission" date="2022-07" db="EMBL/GenBank/DDBJ databases">
        <title>Fecal culturing of patients with breast cancer.</title>
        <authorList>
            <person name="Teng N.M.Y."/>
            <person name="Kiu R."/>
            <person name="Evans R."/>
            <person name="Baker D.J."/>
            <person name="Zenner C."/>
            <person name="Robinson S.D."/>
            <person name="Hall L.J."/>
        </authorList>
    </citation>
    <scope>NUCLEOTIDE SEQUENCE [LARGE SCALE GENOMIC DNA]</scope>
    <source>
        <strain evidence="1 2">LH1063</strain>
    </source>
</reference>
<gene>
    <name evidence="1" type="ORF">NMU02_10130</name>
</gene>
<organism evidence="1 2">
    <name type="scientific">Coprobacter tertius</name>
    <dbReference type="NCBI Taxonomy" id="2944915"/>
    <lineage>
        <taxon>Bacteria</taxon>
        <taxon>Pseudomonadati</taxon>
        <taxon>Bacteroidota</taxon>
        <taxon>Bacteroidia</taxon>
        <taxon>Bacteroidales</taxon>
        <taxon>Barnesiellaceae</taxon>
        <taxon>Coprobacter</taxon>
    </lineage>
</organism>
<evidence type="ECO:0000313" key="1">
    <source>
        <dbReference type="EMBL" id="MCP9612448.1"/>
    </source>
</evidence>